<dbReference type="OMA" id="DFISVEP"/>
<evidence type="ECO:0000313" key="3">
    <source>
        <dbReference type="EMBL" id="SJL12883.1"/>
    </source>
</evidence>
<dbReference type="Proteomes" id="UP000219338">
    <property type="component" value="Unassembled WGS sequence"/>
</dbReference>
<keyword evidence="4" id="KW-1185">Reference proteome</keyword>
<reference evidence="4" key="1">
    <citation type="journal article" date="2017" name="Nat. Ecol. Evol.">
        <title>Genome expansion and lineage-specific genetic innovations in the forest pathogenic fungi Armillaria.</title>
        <authorList>
            <person name="Sipos G."/>
            <person name="Prasanna A.N."/>
            <person name="Walter M.C."/>
            <person name="O'Connor E."/>
            <person name="Balint B."/>
            <person name="Krizsan K."/>
            <person name="Kiss B."/>
            <person name="Hess J."/>
            <person name="Varga T."/>
            <person name="Slot J."/>
            <person name="Riley R."/>
            <person name="Boka B."/>
            <person name="Rigling D."/>
            <person name="Barry K."/>
            <person name="Lee J."/>
            <person name="Mihaltcheva S."/>
            <person name="LaButti K."/>
            <person name="Lipzen A."/>
            <person name="Waldron R."/>
            <person name="Moloney N.M."/>
            <person name="Sperisen C."/>
            <person name="Kredics L."/>
            <person name="Vagvoelgyi C."/>
            <person name="Patrignani A."/>
            <person name="Fitzpatrick D."/>
            <person name="Nagy I."/>
            <person name="Doyle S."/>
            <person name="Anderson J.B."/>
            <person name="Grigoriev I.V."/>
            <person name="Gueldener U."/>
            <person name="Muensterkoetter M."/>
            <person name="Nagy L.G."/>
        </authorList>
    </citation>
    <scope>NUCLEOTIDE SEQUENCE [LARGE SCALE GENOMIC DNA]</scope>
    <source>
        <strain evidence="4">C18/9</strain>
    </source>
</reference>
<dbReference type="PANTHER" id="PTHR48104">
    <property type="entry name" value="METACASPASE-4"/>
    <property type="match status" value="1"/>
</dbReference>
<evidence type="ECO:0000259" key="2">
    <source>
        <dbReference type="Pfam" id="PF00656"/>
    </source>
</evidence>
<sequence>MHGQQVNAPRDTNPQMIKEAADEVWQILNWPMQANPKERDSSQFWAVIIGIDNYPHHHIYGCVSDAELVEKYIIEDLGVPSDHIQRLLGPSGEKTTDDSTIPTHANIIRTLYSLIDNPDIVNGDNIIVYFAGLGASYDAEEYYRRTVPLDIPMTVPIMPTNALCPIDRETFDDTGAEILDISDREIDAIFTQISQEKGHKITLILDCGHSCMRIKSVPPLGTRRTTRNVPSLSPNSIKPMLEGAHQRLAAYPQYLARRSVAAHDWQPDPSSHVVLAACLESEFAREEEDDTGIHGVFTKSLVDVLRSGQLKKGSTYVDLISGLPQFFCQTPFVSGDHKGEAIWYQE</sequence>
<dbReference type="GO" id="GO:0005737">
    <property type="term" value="C:cytoplasm"/>
    <property type="evidence" value="ECO:0007669"/>
    <property type="project" value="TreeGrafter"/>
</dbReference>
<dbReference type="InterPro" id="IPR050452">
    <property type="entry name" value="Metacaspase"/>
</dbReference>
<dbReference type="EMBL" id="FUEG01000018">
    <property type="protein sequence ID" value="SJL12883.1"/>
    <property type="molecule type" value="Genomic_DNA"/>
</dbReference>
<proteinExistence type="inferred from homology"/>
<dbReference type="GO" id="GO:0006508">
    <property type="term" value="P:proteolysis"/>
    <property type="evidence" value="ECO:0007669"/>
    <property type="project" value="InterPro"/>
</dbReference>
<evidence type="ECO:0000313" key="4">
    <source>
        <dbReference type="Proteomes" id="UP000219338"/>
    </source>
</evidence>
<dbReference type="GO" id="GO:0004197">
    <property type="term" value="F:cysteine-type endopeptidase activity"/>
    <property type="evidence" value="ECO:0007669"/>
    <property type="project" value="InterPro"/>
</dbReference>
<name>A0A284RVV1_ARMOS</name>
<dbReference type="OrthoDB" id="2847018at2759"/>
<dbReference type="PANTHER" id="PTHR48104:SF30">
    <property type="entry name" value="METACASPASE-1"/>
    <property type="match status" value="1"/>
</dbReference>
<dbReference type="Pfam" id="PF00656">
    <property type="entry name" value="Peptidase_C14"/>
    <property type="match status" value="1"/>
</dbReference>
<dbReference type="Gene3D" id="3.40.50.1460">
    <property type="match status" value="1"/>
</dbReference>
<protein>
    <recommendedName>
        <fullName evidence="2">Peptidase C14 caspase domain-containing protein</fullName>
    </recommendedName>
</protein>
<gene>
    <name evidence="3" type="ORF">ARMOST_16316</name>
</gene>
<dbReference type="AlphaFoldDB" id="A0A284RVV1"/>
<organism evidence="3 4">
    <name type="scientific">Armillaria ostoyae</name>
    <name type="common">Armillaria root rot fungus</name>
    <dbReference type="NCBI Taxonomy" id="47428"/>
    <lineage>
        <taxon>Eukaryota</taxon>
        <taxon>Fungi</taxon>
        <taxon>Dikarya</taxon>
        <taxon>Basidiomycota</taxon>
        <taxon>Agaricomycotina</taxon>
        <taxon>Agaricomycetes</taxon>
        <taxon>Agaricomycetidae</taxon>
        <taxon>Agaricales</taxon>
        <taxon>Marasmiineae</taxon>
        <taxon>Physalacriaceae</taxon>
        <taxon>Armillaria</taxon>
    </lineage>
</organism>
<dbReference type="InterPro" id="IPR011600">
    <property type="entry name" value="Pept_C14_caspase"/>
</dbReference>
<evidence type="ECO:0000256" key="1">
    <source>
        <dbReference type="ARBA" id="ARBA00009005"/>
    </source>
</evidence>
<comment type="similarity">
    <text evidence="1">Belongs to the peptidase C14B family.</text>
</comment>
<accession>A0A284RVV1</accession>
<feature type="domain" description="Peptidase C14 caspase" evidence="2">
    <location>
        <begin position="45"/>
        <end position="309"/>
    </location>
</feature>